<gene>
    <name evidence="2" type="ORF">BT96DRAFT_950053</name>
</gene>
<dbReference type="OrthoDB" id="3051161at2759"/>
<evidence type="ECO:0000256" key="1">
    <source>
        <dbReference type="SAM" id="MobiDB-lite"/>
    </source>
</evidence>
<feature type="compositionally biased region" description="Acidic residues" evidence="1">
    <location>
        <begin position="148"/>
        <end position="160"/>
    </location>
</feature>
<dbReference type="AlphaFoldDB" id="A0A6A4GHM2"/>
<keyword evidence="3" id="KW-1185">Reference proteome</keyword>
<accession>A0A6A4GHM2</accession>
<dbReference type="Proteomes" id="UP000799118">
    <property type="component" value="Unassembled WGS sequence"/>
</dbReference>
<dbReference type="EMBL" id="ML770024">
    <property type="protein sequence ID" value="KAE9385132.1"/>
    <property type="molecule type" value="Genomic_DNA"/>
</dbReference>
<evidence type="ECO:0000313" key="2">
    <source>
        <dbReference type="EMBL" id="KAE9385132.1"/>
    </source>
</evidence>
<organism evidence="2 3">
    <name type="scientific">Gymnopus androsaceus JB14</name>
    <dbReference type="NCBI Taxonomy" id="1447944"/>
    <lineage>
        <taxon>Eukaryota</taxon>
        <taxon>Fungi</taxon>
        <taxon>Dikarya</taxon>
        <taxon>Basidiomycota</taxon>
        <taxon>Agaricomycotina</taxon>
        <taxon>Agaricomycetes</taxon>
        <taxon>Agaricomycetidae</taxon>
        <taxon>Agaricales</taxon>
        <taxon>Marasmiineae</taxon>
        <taxon>Omphalotaceae</taxon>
        <taxon>Gymnopus</taxon>
    </lineage>
</organism>
<proteinExistence type="predicted"/>
<evidence type="ECO:0000313" key="3">
    <source>
        <dbReference type="Proteomes" id="UP000799118"/>
    </source>
</evidence>
<reference evidence="2" key="1">
    <citation type="journal article" date="2019" name="Environ. Microbiol.">
        <title>Fungal ecological strategies reflected in gene transcription - a case study of two litter decomposers.</title>
        <authorList>
            <person name="Barbi F."/>
            <person name="Kohler A."/>
            <person name="Barry K."/>
            <person name="Baskaran P."/>
            <person name="Daum C."/>
            <person name="Fauchery L."/>
            <person name="Ihrmark K."/>
            <person name="Kuo A."/>
            <person name="LaButti K."/>
            <person name="Lipzen A."/>
            <person name="Morin E."/>
            <person name="Grigoriev I.V."/>
            <person name="Henrissat B."/>
            <person name="Lindahl B."/>
            <person name="Martin F."/>
        </authorList>
    </citation>
    <scope>NUCLEOTIDE SEQUENCE</scope>
    <source>
        <strain evidence="2">JB14</strain>
    </source>
</reference>
<feature type="region of interest" description="Disordered" evidence="1">
    <location>
        <begin position="130"/>
        <end position="176"/>
    </location>
</feature>
<sequence>MTDRNDEKLVALINRLPSNILNAFRDRTFTVDFIQKFPAIFLTHDWINLDALQNFLCTNGHEKFLEENIAQIKHEPVEQGIDSLVPATAVPRTRLLHENQRVYIEILDSDEENDSDADAQHTHFLDAGIPALPQAEPRTPLSSQDGSYDLDPDYCEDPGDNDINPSPSSSPVALSRLGSIGVGNSAEELESDFEINSIDDDYSSDSEAESVTSDMVMDVEWKDAETQWMEDHISSEVLEKRSPVNRLLNVQQVEKIYGGIPSNWPIHREPTAYLVDLSDPQYLRDGKVIDPEILLSEERREIFSWSPASYTVRRNDMPFGENCNIKAVPEFNFTDLMLTVDTIELEACRTFSKLRPDHPQPQNPRSNFITKLPGLRKQSFNTVSKRLFPGKGVLVKQNSVYYYPGCLISLDEHTLTWTIQMWRGIENELANKILHDVPVSNIVDGLWKDDKGC</sequence>
<protein>
    <submittedName>
        <fullName evidence="2">Uncharacterized protein</fullName>
    </submittedName>
</protein>
<name>A0A6A4GHM2_9AGAR</name>